<organism evidence="2 3">
    <name type="scientific">Legionella maioricensis</name>
    <dbReference type="NCBI Taxonomy" id="2896528"/>
    <lineage>
        <taxon>Bacteria</taxon>
        <taxon>Pseudomonadati</taxon>
        <taxon>Pseudomonadota</taxon>
        <taxon>Gammaproteobacteria</taxon>
        <taxon>Legionellales</taxon>
        <taxon>Legionellaceae</taxon>
        <taxon>Legionella</taxon>
    </lineage>
</organism>
<name>A0A9X2D004_9GAMM</name>
<feature type="compositionally biased region" description="Polar residues" evidence="1">
    <location>
        <begin position="21"/>
        <end position="30"/>
    </location>
</feature>
<accession>A0A9X2D004</accession>
<reference evidence="2" key="1">
    <citation type="submission" date="2021-11" db="EMBL/GenBank/DDBJ databases">
        <title>Legionella maioricencis sp. nov., a new species isolated from hot water samples in Mallorca.</title>
        <authorList>
            <person name="Crespi S."/>
            <person name="Drasar V."/>
            <person name="Salva-Serra F."/>
            <person name="Jaen-Luchoro D."/>
            <person name="Pineiro-Iglesias B."/>
            <person name="Aliaga F."/>
            <person name="Fernandez-Juarez V."/>
            <person name="Coll G."/>
            <person name="Moore E.R.B."/>
            <person name="Bennasar-Figueras A."/>
        </authorList>
    </citation>
    <scope>NUCLEOTIDE SEQUENCE</scope>
    <source>
        <strain evidence="2">HCPI-6</strain>
    </source>
</reference>
<evidence type="ECO:0000313" key="3">
    <source>
        <dbReference type="Proteomes" id="UP001139721"/>
    </source>
</evidence>
<protein>
    <submittedName>
        <fullName evidence="2">Uncharacterized protein</fullName>
    </submittedName>
</protein>
<evidence type="ECO:0000313" key="2">
    <source>
        <dbReference type="EMBL" id="MCL9683979.1"/>
    </source>
</evidence>
<feature type="compositionally biased region" description="Basic and acidic residues" evidence="1">
    <location>
        <begin position="86"/>
        <end position="100"/>
    </location>
</feature>
<dbReference type="Proteomes" id="UP001139721">
    <property type="component" value="Unassembled WGS sequence"/>
</dbReference>
<sequence>MLTKKSIDNGAAQEKADEENQLTAPHTSTLFFKRKKSGYHPSARNPVRTAVQGRDENNPEPTSSGEEPNEPEPFYSPKAGFNRAQYESRDTGRAPNDSHEISYKSFLISTMWKRETEEALADREHDSALDKRASLDYSI</sequence>
<gene>
    <name evidence="2" type="ORF">LOX96_07735</name>
</gene>
<evidence type="ECO:0000256" key="1">
    <source>
        <dbReference type="SAM" id="MobiDB-lite"/>
    </source>
</evidence>
<keyword evidence="3" id="KW-1185">Reference proteome</keyword>
<proteinExistence type="predicted"/>
<comment type="caution">
    <text evidence="2">The sequence shown here is derived from an EMBL/GenBank/DDBJ whole genome shotgun (WGS) entry which is preliminary data.</text>
</comment>
<feature type="region of interest" description="Disordered" evidence="1">
    <location>
        <begin position="120"/>
        <end position="139"/>
    </location>
</feature>
<dbReference type="RefSeq" id="WP_250422202.1">
    <property type="nucleotide sequence ID" value="NZ_JAJKBJ010000007.1"/>
</dbReference>
<feature type="region of interest" description="Disordered" evidence="1">
    <location>
        <begin position="1"/>
        <end position="100"/>
    </location>
</feature>
<dbReference type="EMBL" id="JAJKBJ010000007">
    <property type="protein sequence ID" value="MCL9683979.1"/>
    <property type="molecule type" value="Genomic_DNA"/>
</dbReference>
<dbReference type="AlphaFoldDB" id="A0A9X2D004"/>